<feature type="region of interest" description="Disordered" evidence="1">
    <location>
        <begin position="767"/>
        <end position="837"/>
    </location>
</feature>
<sequence>MLPLIPTLALAFLSFICSAFVILRIVIPILPPHPLSRRVRPSEFGLPNFKTLSPADKSHIWLAACDVLALALFVWQAVAEHLGGPTGFAVATDPASAARLWLATTLRQVCLLIVASLTLLHVRLGRPVDFGGRHWMLWAPTLLLVVTSTALAGVLAGTNVTSFFWGLIAYSSTVAVASSVAFGCLIGTLVVIKRNLSNLNDIGSPWPPAKQVEDGPRPSFATEDVDAMKDGSSWITSRASSRTGSISAFSFSTHHSRGHSNASSRMAHPALASNPSVAQKSSFWFNPATPYNGHDSVPPVPPLPAPYRPTAPAHESLHADPDPFRRDSGGVDQRLRMGSQSSWLSEHSDQQTLSVWSFPATQPPTPAASTADLHTGLLPSSGTAFSRPHTPAMVSTDVLGGYGYAPGAAHAEQGARTVATVPAGDLDVSVWRTAGWLISIWVPLVFSMPYFAMTTPTGPVSSIASILLVLSVTLSSPLLAIQIILRSPLPIPSGLFETYSEPPSVVMRAPSAMSTNASFTHEYKRSGSVTVVEGRRSGDVWIANGDAVEGKSKFGRAVGLLSSKPKLSVLPPSGYDFQDVPLTPTLPMQTNDNMSSVPQTPQSQISAEMGVRRVESKSSSYYDESIAFATQIMIAQRHYSTLAQTMVLPPSPEHKDNMDAAASGVQAQPTPSKRNSHLRARSITSSINSDHSPISPPPSLPLPPTPPSVKERKMVAKLSHRKSYSSGFSFGAIDNTQEIDALSAGLLPLLVPGLKIGNDIRIRESWVSQGSVGSRQATGRSRRGSRQEVPQEMGGFNSIEFSSPDMHSTPHERKAKTAARSRKESKHKRHHFSLPSLSLGKDGIHSLTTWRNELNNQLEDKLDTPEADVRRNTLYGGEHASQLNVVREEDELRPPSPPSPPYPHSLRDSDVLFQDVGANTNRNSLATLITALDQELRMPMAGPPMSAASDVTLFDFDPSQDAQAESTPHDAHKTSSKYSKETAVPPVPALPPKTSRRSSIVYIKSTDENTAPAAVVHPTVSSASTRVSDWTSRIRPLVTKSKGSKGSSKKSSDAENDSSASPSGRGLRPLSLLQDRDPNRSGDVITPPLAVGKKKKQHVVDENAGVEPSPRKGLKPLKLSRSETTKQRAELRQREVLPEVIVRPPSQYYGYEASAF</sequence>
<feature type="compositionally biased region" description="Basic and acidic residues" evidence="1">
    <location>
        <begin position="1120"/>
        <end position="1131"/>
    </location>
</feature>
<dbReference type="Proteomes" id="UP000308730">
    <property type="component" value="Unassembled WGS sequence"/>
</dbReference>
<feature type="transmembrane region" description="Helical" evidence="2">
    <location>
        <begin position="463"/>
        <end position="485"/>
    </location>
</feature>
<accession>A0A4S4MTW6</accession>
<keyword evidence="4" id="KW-1185">Reference proteome</keyword>
<feature type="transmembrane region" description="Helical" evidence="2">
    <location>
        <begin position="6"/>
        <end position="30"/>
    </location>
</feature>
<comment type="caution">
    <text evidence="3">The sequence shown here is derived from an EMBL/GenBank/DDBJ whole genome shotgun (WGS) entry which is preliminary data.</text>
</comment>
<organism evidence="3 4">
    <name type="scientific">Antrodiella citrinella</name>
    <dbReference type="NCBI Taxonomy" id="2447956"/>
    <lineage>
        <taxon>Eukaryota</taxon>
        <taxon>Fungi</taxon>
        <taxon>Dikarya</taxon>
        <taxon>Basidiomycota</taxon>
        <taxon>Agaricomycotina</taxon>
        <taxon>Agaricomycetes</taxon>
        <taxon>Polyporales</taxon>
        <taxon>Steccherinaceae</taxon>
        <taxon>Antrodiella</taxon>
    </lineage>
</organism>
<feature type="compositionally biased region" description="Polar residues" evidence="1">
    <location>
        <begin position="767"/>
        <end position="779"/>
    </location>
</feature>
<feature type="region of interest" description="Disordered" evidence="1">
    <location>
        <begin position="1034"/>
        <end position="1131"/>
    </location>
</feature>
<feature type="region of interest" description="Disordered" evidence="1">
    <location>
        <begin position="874"/>
        <end position="906"/>
    </location>
</feature>
<feature type="region of interest" description="Disordered" evidence="1">
    <location>
        <begin position="295"/>
        <end position="333"/>
    </location>
</feature>
<dbReference type="OrthoDB" id="2529242at2759"/>
<protein>
    <submittedName>
        <fullName evidence="3">Uncharacterized protein</fullName>
    </submittedName>
</protein>
<feature type="compositionally biased region" description="Basic residues" evidence="1">
    <location>
        <begin position="813"/>
        <end position="832"/>
    </location>
</feature>
<dbReference type="EMBL" id="SGPM01000113">
    <property type="protein sequence ID" value="THH29659.1"/>
    <property type="molecule type" value="Genomic_DNA"/>
</dbReference>
<evidence type="ECO:0000313" key="4">
    <source>
        <dbReference type="Proteomes" id="UP000308730"/>
    </source>
</evidence>
<keyword evidence="2" id="KW-1133">Transmembrane helix</keyword>
<feature type="region of interest" description="Disordered" evidence="1">
    <location>
        <begin position="960"/>
        <end position="998"/>
    </location>
</feature>
<keyword evidence="2" id="KW-0472">Membrane</keyword>
<proteinExistence type="predicted"/>
<evidence type="ECO:0000256" key="2">
    <source>
        <dbReference type="SAM" id="Phobius"/>
    </source>
</evidence>
<feature type="compositionally biased region" description="Pro residues" evidence="1">
    <location>
        <begin position="298"/>
        <end position="309"/>
    </location>
</feature>
<keyword evidence="2" id="KW-0812">Transmembrane</keyword>
<gene>
    <name evidence="3" type="ORF">EUX98_g4518</name>
</gene>
<feature type="region of interest" description="Disordered" evidence="1">
    <location>
        <begin position="205"/>
        <end position="224"/>
    </location>
</feature>
<dbReference type="AlphaFoldDB" id="A0A4S4MTW6"/>
<feature type="transmembrane region" description="Helical" evidence="2">
    <location>
        <begin position="60"/>
        <end position="78"/>
    </location>
</feature>
<feature type="compositionally biased region" description="Basic and acidic residues" evidence="1">
    <location>
        <begin position="315"/>
        <end position="333"/>
    </location>
</feature>
<reference evidence="3 4" key="1">
    <citation type="submission" date="2019-02" db="EMBL/GenBank/DDBJ databases">
        <title>Genome sequencing of the rare red list fungi Antrodiella citrinella (Flaviporus citrinellus).</title>
        <authorList>
            <person name="Buettner E."/>
            <person name="Kellner H."/>
        </authorList>
    </citation>
    <scope>NUCLEOTIDE SEQUENCE [LARGE SCALE GENOMIC DNA]</scope>
    <source>
        <strain evidence="3 4">DSM 108506</strain>
    </source>
</reference>
<feature type="compositionally biased region" description="Pro residues" evidence="1">
    <location>
        <begin position="894"/>
        <end position="903"/>
    </location>
</feature>
<feature type="transmembrane region" description="Helical" evidence="2">
    <location>
        <begin position="163"/>
        <end position="192"/>
    </location>
</feature>
<evidence type="ECO:0000256" key="1">
    <source>
        <dbReference type="SAM" id="MobiDB-lite"/>
    </source>
</evidence>
<feature type="transmembrane region" description="Helical" evidence="2">
    <location>
        <begin position="98"/>
        <end position="122"/>
    </location>
</feature>
<feature type="region of interest" description="Disordered" evidence="1">
    <location>
        <begin position="647"/>
        <end position="714"/>
    </location>
</feature>
<name>A0A4S4MTW6_9APHY</name>
<feature type="compositionally biased region" description="Low complexity" evidence="1">
    <location>
        <begin position="684"/>
        <end position="693"/>
    </location>
</feature>
<feature type="compositionally biased region" description="Pro residues" evidence="1">
    <location>
        <begin position="694"/>
        <end position="707"/>
    </location>
</feature>
<feature type="transmembrane region" description="Helical" evidence="2">
    <location>
        <begin position="134"/>
        <end position="157"/>
    </location>
</feature>
<evidence type="ECO:0000313" key="3">
    <source>
        <dbReference type="EMBL" id="THH29659.1"/>
    </source>
</evidence>